<protein>
    <submittedName>
        <fullName evidence="7 8">BTB/POZ domain-containing protein At5g47800-like isoform X1</fullName>
    </submittedName>
</protein>
<evidence type="ECO:0000313" key="7">
    <source>
        <dbReference type="RefSeq" id="XP_050935932.1"/>
    </source>
</evidence>
<dbReference type="PANTHER" id="PTHR32370">
    <property type="entry name" value="OS12G0117600 PROTEIN"/>
    <property type="match status" value="1"/>
</dbReference>
<evidence type="ECO:0000259" key="5">
    <source>
        <dbReference type="PROSITE" id="PS51649"/>
    </source>
</evidence>
<sequence>MAVMKFMKLGTRPDTFHTQEATRTVISETPSDLSIKINITYLIHKLQFPVVPKCGLLQRLCSNHSSSKNNGDEKIRIELHEIPGGEDGFELCAKFCYGITINLSAHNFVSAFCAANFLGMYESTDEGNFVSKLESFFISCILCGWKDSILALCSSVGVSEWCHNLGITSKCIDSIVHNILTPPPKVTWSYTYTRPGYNKKNHRSVPKDWWTEDIADLDINLFRCIVLAISSTCILPPPLIGEALHVYTCRWLSDVRGRSTSDNVEKNRQIIETIIGLIPPDRESVSVSFSLRVLHLANVLGASQVTKAEIIRRCSLLLEEATVKDLLFSNSMSKDDDNGQCLELDDDVDLVVGVLESYLMMWRRNNSDDDVENEQHLRSIRKVGKLIDCYLQVVARDRKMCVAKMICVAEALPDHARPTHDHIYKAINIFLKEHPDISKAEKKRLCRVLNCQKLTPELRSHAVKNERLPLRTVVQVLFFEQEMKGSKTSRQGVVEGTEEDQLQDEMRCEQKQRPGSGDLMRPQTQQKLRRSESTRSKPSGKESHKMKASELIKKSIVESRRKFVVHKGEERGRS</sequence>
<feature type="region of interest" description="Disordered" evidence="4">
    <location>
        <begin position="488"/>
        <end position="554"/>
    </location>
</feature>
<evidence type="ECO:0000256" key="3">
    <source>
        <dbReference type="PROSITE-ProRule" id="PRU00982"/>
    </source>
</evidence>
<evidence type="ECO:0000256" key="1">
    <source>
        <dbReference type="ARBA" id="ARBA00004906"/>
    </source>
</evidence>
<gene>
    <name evidence="7 8 9" type="primary">LOC103498200</name>
</gene>
<accession>A0ABM3KDR8</accession>
<dbReference type="InterPro" id="IPR011333">
    <property type="entry name" value="SKP1/BTB/POZ_sf"/>
</dbReference>
<comment type="pathway">
    <text evidence="1">Protein modification; protein ubiquitination.</text>
</comment>
<evidence type="ECO:0000256" key="4">
    <source>
        <dbReference type="SAM" id="MobiDB-lite"/>
    </source>
</evidence>
<reference evidence="7 8" key="1">
    <citation type="submission" date="2025-05" db="UniProtKB">
        <authorList>
            <consortium name="RefSeq"/>
        </authorList>
    </citation>
    <scope>IDENTIFICATION</scope>
    <source>
        <tissue evidence="7 8">Stem</tissue>
    </source>
</reference>
<comment type="similarity">
    <text evidence="3">Belongs to the NPH3 family.</text>
</comment>
<evidence type="ECO:0000313" key="9">
    <source>
        <dbReference type="RefSeq" id="XP_050935934.1"/>
    </source>
</evidence>
<dbReference type="Proteomes" id="UP001652600">
    <property type="component" value="Chromosome 12"/>
</dbReference>
<keyword evidence="2" id="KW-0833">Ubl conjugation pathway</keyword>
<dbReference type="RefSeq" id="XP_050935934.1">
    <property type="nucleotide sequence ID" value="XM_051079977.1"/>
</dbReference>
<organism evidence="6 8">
    <name type="scientific">Cucumis melo</name>
    <name type="common">Muskmelon</name>
    <dbReference type="NCBI Taxonomy" id="3656"/>
    <lineage>
        <taxon>Eukaryota</taxon>
        <taxon>Viridiplantae</taxon>
        <taxon>Streptophyta</taxon>
        <taxon>Embryophyta</taxon>
        <taxon>Tracheophyta</taxon>
        <taxon>Spermatophyta</taxon>
        <taxon>Magnoliopsida</taxon>
        <taxon>eudicotyledons</taxon>
        <taxon>Gunneridae</taxon>
        <taxon>Pentapetalae</taxon>
        <taxon>rosids</taxon>
        <taxon>fabids</taxon>
        <taxon>Cucurbitales</taxon>
        <taxon>Cucurbitaceae</taxon>
        <taxon>Benincaseae</taxon>
        <taxon>Cucumis</taxon>
    </lineage>
</organism>
<feature type="domain" description="NPH3" evidence="5">
    <location>
        <begin position="208"/>
        <end position="483"/>
    </location>
</feature>
<dbReference type="RefSeq" id="XP_050935932.1">
    <property type="nucleotide sequence ID" value="XM_051079975.1"/>
</dbReference>
<feature type="compositionally biased region" description="Basic and acidic residues" evidence="4">
    <location>
        <begin position="529"/>
        <end position="554"/>
    </location>
</feature>
<dbReference type="GeneID" id="103498200"/>
<proteinExistence type="inferred from homology"/>
<dbReference type="SUPFAM" id="SSF54695">
    <property type="entry name" value="POZ domain"/>
    <property type="match status" value="1"/>
</dbReference>
<keyword evidence="6" id="KW-1185">Reference proteome</keyword>
<dbReference type="PROSITE" id="PS51649">
    <property type="entry name" value="NPH3"/>
    <property type="match status" value="1"/>
</dbReference>
<evidence type="ECO:0000256" key="2">
    <source>
        <dbReference type="ARBA" id="ARBA00022786"/>
    </source>
</evidence>
<dbReference type="InterPro" id="IPR043454">
    <property type="entry name" value="NPH3/RPT2-like"/>
</dbReference>
<dbReference type="RefSeq" id="XP_050935933.1">
    <property type="nucleotide sequence ID" value="XM_051079976.1"/>
</dbReference>
<evidence type="ECO:0000313" key="6">
    <source>
        <dbReference type="Proteomes" id="UP001652600"/>
    </source>
</evidence>
<dbReference type="Pfam" id="PF03000">
    <property type="entry name" value="NPH3"/>
    <property type="match status" value="1"/>
</dbReference>
<name>A0ABM3KDR8_CUCME</name>
<evidence type="ECO:0000313" key="8">
    <source>
        <dbReference type="RefSeq" id="XP_050935933.1"/>
    </source>
</evidence>
<dbReference type="InterPro" id="IPR027356">
    <property type="entry name" value="NPH3_dom"/>
</dbReference>